<proteinExistence type="predicted"/>
<evidence type="ECO:0000259" key="1">
    <source>
        <dbReference type="Pfam" id="PF07791"/>
    </source>
</evidence>
<gene>
    <name evidence="2" type="ORF">SAMN06265376_11266</name>
</gene>
<dbReference type="EMBL" id="FZNY01000012">
    <property type="protein sequence ID" value="SNS36044.1"/>
    <property type="molecule type" value="Genomic_DNA"/>
</dbReference>
<evidence type="ECO:0000313" key="3">
    <source>
        <dbReference type="Proteomes" id="UP000198379"/>
    </source>
</evidence>
<feature type="domain" description="Immunity MXAN-0049 protein" evidence="1">
    <location>
        <begin position="33"/>
        <end position="173"/>
    </location>
</feature>
<sequence length="181" mass="21347">MKIFRFDYTIDEDKNYTYIDPKIEFLSLEEEMLLRNGEKLTLNEKRKIPVKNKKKKIPDILKSGEVLVNEKVKKLLEEQTTAIINYIPLKVDKYDYWLLNIINHLDCFDYENSEFTTLKSGKPFKITNLKLITQNIPEIAIFRLKEKSSTLFVTDKLKTILEEANVTGIRFNEDMNLTIGF</sequence>
<dbReference type="Pfam" id="PF07791">
    <property type="entry name" value="Imm11"/>
    <property type="match status" value="1"/>
</dbReference>
<dbReference type="OrthoDB" id="1446751at2"/>
<accession>A0A239DWP8</accession>
<protein>
    <recommendedName>
        <fullName evidence="1">Immunity MXAN-0049 protein domain-containing protein</fullName>
    </recommendedName>
</protein>
<reference evidence="2 3" key="1">
    <citation type="submission" date="2017-06" db="EMBL/GenBank/DDBJ databases">
        <authorList>
            <person name="Kim H.J."/>
            <person name="Triplett B.A."/>
        </authorList>
    </citation>
    <scope>NUCLEOTIDE SEQUENCE [LARGE SCALE GENOMIC DNA]</scope>
    <source>
        <strain evidence="2 3">DSM 25597</strain>
    </source>
</reference>
<dbReference type="Proteomes" id="UP000198379">
    <property type="component" value="Unassembled WGS sequence"/>
</dbReference>
<dbReference type="AlphaFoldDB" id="A0A239DWP8"/>
<name>A0A239DWP8_9FLAO</name>
<keyword evidence="3" id="KW-1185">Reference proteome</keyword>
<evidence type="ECO:0000313" key="2">
    <source>
        <dbReference type="EMBL" id="SNS36044.1"/>
    </source>
</evidence>
<organism evidence="2 3">
    <name type="scientific">Dokdonia pacifica</name>
    <dbReference type="NCBI Taxonomy" id="1627892"/>
    <lineage>
        <taxon>Bacteria</taxon>
        <taxon>Pseudomonadati</taxon>
        <taxon>Bacteroidota</taxon>
        <taxon>Flavobacteriia</taxon>
        <taxon>Flavobacteriales</taxon>
        <taxon>Flavobacteriaceae</taxon>
        <taxon>Dokdonia</taxon>
    </lineage>
</organism>
<dbReference type="RefSeq" id="WP_089373920.1">
    <property type="nucleotide sequence ID" value="NZ_BMEP01000011.1"/>
</dbReference>
<dbReference type="InterPro" id="IPR012433">
    <property type="entry name" value="Imm11"/>
</dbReference>